<evidence type="ECO:0000313" key="2">
    <source>
        <dbReference type="EMBL" id="GIY31598.1"/>
    </source>
</evidence>
<comment type="caution">
    <text evidence="2">The sequence shown here is derived from an EMBL/GenBank/DDBJ whole genome shotgun (WGS) entry which is preliminary data.</text>
</comment>
<keyword evidence="3" id="KW-1185">Reference proteome</keyword>
<keyword evidence="1" id="KW-0732">Signal</keyword>
<feature type="signal peptide" evidence="1">
    <location>
        <begin position="1"/>
        <end position="29"/>
    </location>
</feature>
<dbReference type="AlphaFoldDB" id="A0AAV4SAS3"/>
<dbReference type="EMBL" id="BPLR01009394">
    <property type="protein sequence ID" value="GIY31598.1"/>
    <property type="molecule type" value="Genomic_DNA"/>
</dbReference>
<accession>A0AAV4SAS3</accession>
<protein>
    <recommendedName>
        <fullName evidence="4">Secreted protein</fullName>
    </recommendedName>
</protein>
<evidence type="ECO:0000313" key="3">
    <source>
        <dbReference type="Proteomes" id="UP001054945"/>
    </source>
</evidence>
<feature type="chain" id="PRO_5043472808" description="Secreted protein" evidence="1">
    <location>
        <begin position="30"/>
        <end position="143"/>
    </location>
</feature>
<name>A0AAV4SAS3_CAEEX</name>
<dbReference type="Proteomes" id="UP001054945">
    <property type="component" value="Unassembled WGS sequence"/>
</dbReference>
<evidence type="ECO:0000256" key="1">
    <source>
        <dbReference type="SAM" id="SignalP"/>
    </source>
</evidence>
<gene>
    <name evidence="2" type="primary">AVEN_93455_1</name>
    <name evidence="2" type="ORF">CEXT_566381</name>
</gene>
<evidence type="ECO:0008006" key="4">
    <source>
        <dbReference type="Google" id="ProtNLM"/>
    </source>
</evidence>
<proteinExistence type="predicted"/>
<sequence>MLPTNSCSLWMKVASTMVVVCLLWRMAECCENDTEGTAPLGVFTHHTALNSCITDIIRAVCTALRPSPMKRNSNSSTASWVFPEFCKRPKISFPPLNQLLPKPHFIVQHISNQREQTAFCLMDQKTRTRTEFETFITCFLSFQ</sequence>
<organism evidence="2 3">
    <name type="scientific">Caerostris extrusa</name>
    <name type="common">Bark spider</name>
    <name type="synonym">Caerostris bankana</name>
    <dbReference type="NCBI Taxonomy" id="172846"/>
    <lineage>
        <taxon>Eukaryota</taxon>
        <taxon>Metazoa</taxon>
        <taxon>Ecdysozoa</taxon>
        <taxon>Arthropoda</taxon>
        <taxon>Chelicerata</taxon>
        <taxon>Arachnida</taxon>
        <taxon>Araneae</taxon>
        <taxon>Araneomorphae</taxon>
        <taxon>Entelegynae</taxon>
        <taxon>Araneoidea</taxon>
        <taxon>Araneidae</taxon>
        <taxon>Caerostris</taxon>
    </lineage>
</organism>
<reference evidence="2 3" key="1">
    <citation type="submission" date="2021-06" db="EMBL/GenBank/DDBJ databases">
        <title>Caerostris extrusa draft genome.</title>
        <authorList>
            <person name="Kono N."/>
            <person name="Arakawa K."/>
        </authorList>
    </citation>
    <scope>NUCLEOTIDE SEQUENCE [LARGE SCALE GENOMIC DNA]</scope>
</reference>